<evidence type="ECO:0000313" key="2">
    <source>
        <dbReference type="EMBL" id="ETO33473.1"/>
    </source>
</evidence>
<dbReference type="EMBL" id="ASPP01003368">
    <property type="protein sequence ID" value="ETO33473.1"/>
    <property type="molecule type" value="Genomic_DNA"/>
</dbReference>
<accession>X6P5S6</accession>
<comment type="caution">
    <text evidence="2">The sequence shown here is derived from an EMBL/GenBank/DDBJ whole genome shotgun (WGS) entry which is preliminary data.</text>
</comment>
<dbReference type="AlphaFoldDB" id="X6P5S6"/>
<protein>
    <submittedName>
        <fullName evidence="2">Uncharacterized protein</fullName>
    </submittedName>
</protein>
<keyword evidence="3" id="KW-1185">Reference proteome</keyword>
<gene>
    <name evidence="2" type="ORF">RFI_03629</name>
</gene>
<organism evidence="2 3">
    <name type="scientific">Reticulomyxa filosa</name>
    <dbReference type="NCBI Taxonomy" id="46433"/>
    <lineage>
        <taxon>Eukaryota</taxon>
        <taxon>Sar</taxon>
        <taxon>Rhizaria</taxon>
        <taxon>Retaria</taxon>
        <taxon>Foraminifera</taxon>
        <taxon>Monothalamids</taxon>
        <taxon>Reticulomyxidae</taxon>
        <taxon>Reticulomyxa</taxon>
    </lineage>
</organism>
<proteinExistence type="predicted"/>
<name>X6P5S6_RETFI</name>
<evidence type="ECO:0000313" key="3">
    <source>
        <dbReference type="Proteomes" id="UP000023152"/>
    </source>
</evidence>
<evidence type="ECO:0000256" key="1">
    <source>
        <dbReference type="SAM" id="MobiDB-lite"/>
    </source>
</evidence>
<reference evidence="2 3" key="1">
    <citation type="journal article" date="2013" name="Curr. Biol.">
        <title>The Genome of the Foraminiferan Reticulomyxa filosa.</title>
        <authorList>
            <person name="Glockner G."/>
            <person name="Hulsmann N."/>
            <person name="Schleicher M."/>
            <person name="Noegel A.A."/>
            <person name="Eichinger L."/>
            <person name="Gallinger C."/>
            <person name="Pawlowski J."/>
            <person name="Sierra R."/>
            <person name="Euteneuer U."/>
            <person name="Pillet L."/>
            <person name="Moustafa A."/>
            <person name="Platzer M."/>
            <person name="Groth M."/>
            <person name="Szafranski K."/>
            <person name="Schliwa M."/>
        </authorList>
    </citation>
    <scope>NUCLEOTIDE SEQUENCE [LARGE SCALE GENOMIC DNA]</scope>
</reference>
<dbReference type="Proteomes" id="UP000023152">
    <property type="component" value="Unassembled WGS sequence"/>
</dbReference>
<feature type="compositionally biased region" description="Low complexity" evidence="1">
    <location>
        <begin position="144"/>
        <end position="155"/>
    </location>
</feature>
<sequence length="155" mass="17696">MKLVGNDSKDSNEITLLSFGSSYNGKNKHTLIMKYVSVWSNISNKSNELNYNQWVPFTDNYNNPIIIGRGKDNYIGARALIGGSNNHLLFITYVRNNISVFDLNIFQFIKHDIVPINKNYIQFHCFVSNSKNEQVQENDKNKSTKSTKLSNAVVL</sequence>
<feature type="region of interest" description="Disordered" evidence="1">
    <location>
        <begin position="134"/>
        <end position="155"/>
    </location>
</feature>